<dbReference type="SUPFAM" id="SSF48403">
    <property type="entry name" value="Ankyrin repeat"/>
    <property type="match status" value="2"/>
</dbReference>
<dbReference type="PROSITE" id="PS50088">
    <property type="entry name" value="ANK_REPEAT"/>
    <property type="match status" value="4"/>
</dbReference>
<dbReference type="AlphaFoldDB" id="A0AAE0M3S0"/>
<dbReference type="Proteomes" id="UP001283341">
    <property type="component" value="Unassembled WGS sequence"/>
</dbReference>
<comment type="caution">
    <text evidence="5">The sequence shown here is derived from an EMBL/GenBank/DDBJ whole genome shotgun (WGS) entry which is preliminary data.</text>
</comment>
<evidence type="ECO:0000313" key="5">
    <source>
        <dbReference type="EMBL" id="KAK3317990.1"/>
    </source>
</evidence>
<proteinExistence type="predicted"/>
<protein>
    <submittedName>
        <fullName evidence="5">Ankyrin repeat-containing domain protein</fullName>
    </submittedName>
</protein>
<feature type="compositionally biased region" description="Basic and acidic residues" evidence="4">
    <location>
        <begin position="21"/>
        <end position="31"/>
    </location>
</feature>
<name>A0AAE0M3S0_9PEZI</name>
<evidence type="ECO:0000313" key="6">
    <source>
        <dbReference type="Proteomes" id="UP001283341"/>
    </source>
</evidence>
<dbReference type="PRINTS" id="PR01415">
    <property type="entry name" value="ANKYRIN"/>
</dbReference>
<feature type="region of interest" description="Disordered" evidence="4">
    <location>
        <begin position="1"/>
        <end position="34"/>
    </location>
</feature>
<evidence type="ECO:0000256" key="2">
    <source>
        <dbReference type="ARBA" id="ARBA00023043"/>
    </source>
</evidence>
<reference evidence="5" key="2">
    <citation type="submission" date="2023-06" db="EMBL/GenBank/DDBJ databases">
        <authorList>
            <consortium name="Lawrence Berkeley National Laboratory"/>
            <person name="Haridas S."/>
            <person name="Hensen N."/>
            <person name="Bonometti L."/>
            <person name="Westerberg I."/>
            <person name="Brannstrom I.O."/>
            <person name="Guillou S."/>
            <person name="Cros-Aarteil S."/>
            <person name="Calhoun S."/>
            <person name="Kuo A."/>
            <person name="Mondo S."/>
            <person name="Pangilinan J."/>
            <person name="Riley R."/>
            <person name="Labutti K."/>
            <person name="Andreopoulos B."/>
            <person name="Lipzen A."/>
            <person name="Chen C."/>
            <person name="Yanf M."/>
            <person name="Daum C."/>
            <person name="Ng V."/>
            <person name="Clum A."/>
            <person name="Steindorff A."/>
            <person name="Ohm R."/>
            <person name="Martin F."/>
            <person name="Silar P."/>
            <person name="Natvig D."/>
            <person name="Lalanne C."/>
            <person name="Gautier V."/>
            <person name="Ament-Velasquez S.L."/>
            <person name="Kruys A."/>
            <person name="Hutchinson M.I."/>
            <person name="Powell A.J."/>
            <person name="Barry K."/>
            <person name="Miller A.N."/>
            <person name="Grigoriev I.V."/>
            <person name="Debuchy R."/>
            <person name="Gladieux P."/>
            <person name="Thoren M.H."/>
            <person name="Johannesson H."/>
        </authorList>
    </citation>
    <scope>NUCLEOTIDE SEQUENCE</scope>
    <source>
        <strain evidence="5">CBS 118394</strain>
    </source>
</reference>
<dbReference type="Gene3D" id="1.25.40.20">
    <property type="entry name" value="Ankyrin repeat-containing domain"/>
    <property type="match status" value="4"/>
</dbReference>
<dbReference type="InterPro" id="IPR036770">
    <property type="entry name" value="Ankyrin_rpt-contain_sf"/>
</dbReference>
<keyword evidence="1" id="KW-0677">Repeat</keyword>
<keyword evidence="2 3" id="KW-0040">ANK repeat</keyword>
<reference evidence="5" key="1">
    <citation type="journal article" date="2023" name="Mol. Phylogenet. Evol.">
        <title>Genome-scale phylogeny and comparative genomics of the fungal order Sordariales.</title>
        <authorList>
            <person name="Hensen N."/>
            <person name="Bonometti L."/>
            <person name="Westerberg I."/>
            <person name="Brannstrom I.O."/>
            <person name="Guillou S."/>
            <person name="Cros-Aarteil S."/>
            <person name="Calhoun S."/>
            <person name="Haridas S."/>
            <person name="Kuo A."/>
            <person name="Mondo S."/>
            <person name="Pangilinan J."/>
            <person name="Riley R."/>
            <person name="LaButti K."/>
            <person name="Andreopoulos B."/>
            <person name="Lipzen A."/>
            <person name="Chen C."/>
            <person name="Yan M."/>
            <person name="Daum C."/>
            <person name="Ng V."/>
            <person name="Clum A."/>
            <person name="Steindorff A."/>
            <person name="Ohm R.A."/>
            <person name="Martin F."/>
            <person name="Silar P."/>
            <person name="Natvig D.O."/>
            <person name="Lalanne C."/>
            <person name="Gautier V."/>
            <person name="Ament-Velasquez S.L."/>
            <person name="Kruys A."/>
            <person name="Hutchinson M.I."/>
            <person name="Powell A.J."/>
            <person name="Barry K."/>
            <person name="Miller A.N."/>
            <person name="Grigoriev I.V."/>
            <person name="Debuchy R."/>
            <person name="Gladieux P."/>
            <person name="Hiltunen Thoren M."/>
            <person name="Johannesson H."/>
        </authorList>
    </citation>
    <scope>NUCLEOTIDE SEQUENCE</scope>
    <source>
        <strain evidence="5">CBS 118394</strain>
    </source>
</reference>
<evidence type="ECO:0000256" key="1">
    <source>
        <dbReference type="ARBA" id="ARBA00022737"/>
    </source>
</evidence>
<dbReference type="Pfam" id="PF00023">
    <property type="entry name" value="Ank"/>
    <property type="match status" value="1"/>
</dbReference>
<feature type="repeat" description="ANK" evidence="3">
    <location>
        <begin position="319"/>
        <end position="351"/>
    </location>
</feature>
<dbReference type="EMBL" id="JAUEDM010000004">
    <property type="protein sequence ID" value="KAK3317990.1"/>
    <property type="molecule type" value="Genomic_DNA"/>
</dbReference>
<gene>
    <name evidence="5" type="ORF">B0H66DRAFT_475766</name>
</gene>
<dbReference type="InterPro" id="IPR002110">
    <property type="entry name" value="Ankyrin_rpt"/>
</dbReference>
<evidence type="ECO:0000256" key="4">
    <source>
        <dbReference type="SAM" id="MobiDB-lite"/>
    </source>
</evidence>
<dbReference type="PROSITE" id="PS50297">
    <property type="entry name" value="ANK_REP_REGION"/>
    <property type="match status" value="3"/>
</dbReference>
<feature type="repeat" description="ANK" evidence="3">
    <location>
        <begin position="628"/>
        <end position="660"/>
    </location>
</feature>
<keyword evidence="6" id="KW-1185">Reference proteome</keyword>
<evidence type="ECO:0000256" key="3">
    <source>
        <dbReference type="PROSITE-ProRule" id="PRU00023"/>
    </source>
</evidence>
<feature type="repeat" description="ANK" evidence="3">
    <location>
        <begin position="155"/>
        <end position="187"/>
    </location>
</feature>
<feature type="region of interest" description="Disordered" evidence="4">
    <location>
        <begin position="119"/>
        <end position="141"/>
    </location>
</feature>
<dbReference type="PANTHER" id="PTHR24178">
    <property type="entry name" value="MOLTING PROTEIN MLT-4"/>
    <property type="match status" value="1"/>
</dbReference>
<dbReference type="SMART" id="SM00248">
    <property type="entry name" value="ANK"/>
    <property type="match status" value="14"/>
</dbReference>
<sequence>MAPHEKPGKVKKLGPRSKSVGNDKKPEREKAPPPFLRLPPEIVLLIVELVDINDQLALNRTTQFHYSLINPIIYANNVKHGFSSSLFWGASRGRLGTVKHAFAIGADLNMLGPVYKKALGNSDSDNPPDDDNGTGAPQQPVVAVDGHAPATIKLAAGTPLHHAAKRGHRDVVEWLLNNGADIDAPSSNICGCRLFKAVGRNSDPARPSPTIPQWRPLHIALCNSAREVAELLIFRGAKLELEVTGGHTALHSAATRGLVPIIKLLALDVSFDINERDSFGNTALHYVSGLWRPRDSAVIRDTIAKLLALGADLEALNNSGHTPLFNACHKGNFAVAHRLVTIGANPDPQSRSDFPRSPIEPLFPEYRPLYFCTLPRSEFFDLDDAPVKHDEFEGNRVTLIRALVEAGADVDARFRARSHHDATALMLACELAEPRAVAEFIRCGAAVNAQDLLGRTPLYYACTVRINHRGEVPEIATILIQHKARMDLEDCCLSALDWAIKMVKWGENDVLETMLQVASQINLSHKKLKAALKTCASMGNHKALKPLLKFAERTYGVKNEDITEYIDLVIKRSEPWGQSDTFKCLMDFGKVNYSNEQLLWKTMKAHNTELSLAVLQRGVAVTGTRFFGGVTYLHMACEWGYMPVIEALLERAAEVDVFNDELRTPLMIAVAANDLEVVTALLTDVADPYLVPPDSLLGKLHKDKDERKYTKKRFLTAFDMAIRDSRGEILEEMLSRYTLPEIPAGTRSSYVHRACQVPDTGILKQLLKKGADANGGEGCLDPPVLKMLRYIWDDDEEDVWVRTPDDVRASCLDKIKLLFKYLPQPAGESKVNKKLKEIVLYDGPDEGKIAVRDMVRKELTTAVVIKGSGTFVNPKSKGVRISIG</sequence>
<dbReference type="Pfam" id="PF12796">
    <property type="entry name" value="Ank_2"/>
    <property type="match status" value="3"/>
</dbReference>
<feature type="repeat" description="ANK" evidence="3">
    <location>
        <begin position="245"/>
        <end position="278"/>
    </location>
</feature>
<accession>A0AAE0M3S0</accession>
<organism evidence="5 6">
    <name type="scientific">Apodospora peruviana</name>
    <dbReference type="NCBI Taxonomy" id="516989"/>
    <lineage>
        <taxon>Eukaryota</taxon>
        <taxon>Fungi</taxon>
        <taxon>Dikarya</taxon>
        <taxon>Ascomycota</taxon>
        <taxon>Pezizomycotina</taxon>
        <taxon>Sordariomycetes</taxon>
        <taxon>Sordariomycetidae</taxon>
        <taxon>Sordariales</taxon>
        <taxon>Lasiosphaeriaceae</taxon>
        <taxon>Apodospora</taxon>
    </lineage>
</organism>